<dbReference type="GO" id="GO:0022857">
    <property type="term" value="F:transmembrane transporter activity"/>
    <property type="evidence" value="ECO:0007669"/>
    <property type="project" value="InterPro"/>
</dbReference>
<dbReference type="EMBL" id="AP022345">
    <property type="protein sequence ID" value="BBU68908.1"/>
    <property type="molecule type" value="Genomic_DNA"/>
</dbReference>
<dbReference type="InterPro" id="IPR038377">
    <property type="entry name" value="Na/Glc_symporter_sf"/>
</dbReference>
<comment type="similarity">
    <text evidence="3">Belongs to the sodium:solute symporter (SSF) (TC 2.A.21) family.</text>
</comment>
<reference evidence="13" key="1">
    <citation type="submission" date="2020-01" db="EMBL/GenBank/DDBJ databases">
        <title>Phosphoaccumulans saitamaens gen. nov., sp. nov., a polyphosphate accumulating bacterium isolated from surface river water.</title>
        <authorList>
            <person name="Watanabe K."/>
            <person name="Suda W."/>
        </authorList>
    </citation>
    <scope>NUCLEOTIDE SEQUENCE [LARGE SCALE GENOMIC DNA]</scope>
    <source>
        <strain evidence="13">ICHIAU1</strain>
    </source>
</reference>
<dbReference type="PROSITE" id="PS50283">
    <property type="entry name" value="NA_SOLUT_SYMP_3"/>
    <property type="match status" value="1"/>
</dbReference>
<accession>A0A679I4B1</accession>
<keyword evidence="8" id="KW-0418">Kinase</keyword>
<dbReference type="Pfam" id="PF02518">
    <property type="entry name" value="HATPase_c"/>
    <property type="match status" value="1"/>
</dbReference>
<dbReference type="InterPro" id="IPR036890">
    <property type="entry name" value="HATPase_C_sf"/>
</dbReference>
<dbReference type="Gene3D" id="3.30.565.10">
    <property type="entry name" value="Histidine kinase-like ATPase, C-terminal domain"/>
    <property type="match status" value="1"/>
</dbReference>
<evidence type="ECO:0000256" key="5">
    <source>
        <dbReference type="ARBA" id="ARBA00022553"/>
    </source>
</evidence>
<evidence type="ECO:0000313" key="13">
    <source>
        <dbReference type="Proteomes" id="UP000463961"/>
    </source>
</evidence>
<evidence type="ECO:0000256" key="11">
    <source>
        <dbReference type="ARBA" id="ARBA00023136"/>
    </source>
</evidence>
<dbReference type="GO" id="GO:0016020">
    <property type="term" value="C:membrane"/>
    <property type="evidence" value="ECO:0007669"/>
    <property type="project" value="UniProtKB-SubCell"/>
</dbReference>
<dbReference type="CDD" id="cd10322">
    <property type="entry name" value="SLC5sbd"/>
    <property type="match status" value="1"/>
</dbReference>
<gene>
    <name evidence="12" type="ORF">ICHIAU1_11910</name>
</gene>
<dbReference type="AlphaFoldDB" id="A0A679I4B1"/>
<dbReference type="SUPFAM" id="SSF47384">
    <property type="entry name" value="Homodimeric domain of signal transducing histidine kinase"/>
    <property type="match status" value="1"/>
</dbReference>
<dbReference type="InterPro" id="IPR036097">
    <property type="entry name" value="HisK_dim/P_sf"/>
</dbReference>
<comment type="catalytic activity">
    <reaction evidence="1">
        <text>ATP + protein L-histidine = ADP + protein N-phospho-L-histidine.</text>
        <dbReference type="EC" id="2.7.13.3"/>
    </reaction>
</comment>
<keyword evidence="7" id="KW-0812">Transmembrane</keyword>
<dbReference type="FunFam" id="1.10.287.130:FF:000001">
    <property type="entry name" value="Two-component sensor histidine kinase"/>
    <property type="match status" value="1"/>
</dbReference>
<evidence type="ECO:0000256" key="10">
    <source>
        <dbReference type="ARBA" id="ARBA00023012"/>
    </source>
</evidence>
<dbReference type="Pfam" id="PF00512">
    <property type="entry name" value="HisKA"/>
    <property type="match status" value="1"/>
</dbReference>
<dbReference type="InterPro" id="IPR050736">
    <property type="entry name" value="Sensor_HK_Regulatory"/>
</dbReference>
<dbReference type="InterPro" id="IPR003661">
    <property type="entry name" value="HisK_dim/P_dom"/>
</dbReference>
<dbReference type="PRINTS" id="PR00344">
    <property type="entry name" value="BCTRLSENSOR"/>
</dbReference>
<dbReference type="GO" id="GO:0000155">
    <property type="term" value="F:phosphorelay sensor kinase activity"/>
    <property type="evidence" value="ECO:0007669"/>
    <property type="project" value="InterPro"/>
</dbReference>
<dbReference type="InterPro" id="IPR001734">
    <property type="entry name" value="Na/solute_symporter"/>
</dbReference>
<dbReference type="RefSeq" id="WP_162050351.1">
    <property type="nucleotide sequence ID" value="NZ_AP019011.1"/>
</dbReference>
<dbReference type="PROSITE" id="PS50109">
    <property type="entry name" value="HIS_KIN"/>
    <property type="match status" value="1"/>
</dbReference>
<dbReference type="EC" id="2.7.13.3" evidence="4"/>
<dbReference type="OrthoDB" id="9810730at2"/>
<dbReference type="Gene3D" id="1.20.1730.10">
    <property type="entry name" value="Sodium/glucose cotransporter"/>
    <property type="match status" value="1"/>
</dbReference>
<evidence type="ECO:0000256" key="9">
    <source>
        <dbReference type="ARBA" id="ARBA00022989"/>
    </source>
</evidence>
<evidence type="ECO:0000256" key="7">
    <source>
        <dbReference type="ARBA" id="ARBA00022692"/>
    </source>
</evidence>
<evidence type="ECO:0000313" key="12">
    <source>
        <dbReference type="EMBL" id="BBU68908.1"/>
    </source>
</evidence>
<keyword evidence="6" id="KW-0808">Transferase</keyword>
<evidence type="ECO:0000256" key="1">
    <source>
        <dbReference type="ARBA" id="ARBA00000085"/>
    </source>
</evidence>
<dbReference type="InterPro" id="IPR004358">
    <property type="entry name" value="Sig_transdc_His_kin-like_C"/>
</dbReference>
<sequence>MIATWFVALVTFVYLGSLFAVARFGDRRADAGRSVITATVYALAIAVYCTSWTFYGSVGRATTGGFSFLTIYLGPTIMFLFAAVILKMIRVSKTLRLTSIADFISARYGKSQLLAGLVTVIAVIGIIPYIALQLKAIAYSLKIIFPDDPEALIPDALEALSFMPDSTAIIAIILAIFTILFGTRHLDVTERHEGMVLAVAFESLFKLVAFMAVGAYVVWGLNDGFGDLFQRAAAMPNIAKLLQPESINFGNWFALTLLSGIAILMLPRQFQITVVENVDETHLRRAVWLFPLYLLLINLFVLPIALAGLIQFNGGSFEADTLVLTMPLAEGNAVMALIAFLGGLSAATGMVIVETIALATMVSNDLVMPILLRGRFDVSNRTDLSGLIMLIRRSTIVFLLLLGYLYYRSAGEAYALVSIGLISFLAVAQFAPAMLGGLYWKDGNRLGAFAGLGIGFAVWLYTALLPSFAKSGWMDSGFIHDGPWGISLLAAHKLMGMDSLDPIAHTLFWSLLLNLGAYVVVSIMTRQEAGEAAIASQFVNIQQVGDLAPRIWRGTASADALIELLKRFLGPRPAQSRLQRYAKSRGITKITNLQADADFVLFAETQLAGTIGSASAHVMVSSVVQEEELGLDEVLNILDEASQVRAHSKALERKSNELEAATRELRQANEKLMEVDRLKDDFMSTVTHELRTPLTSIRAFSEMLHDDPDMSADDRTKFLGIIVGEAERLTRLINQILDFAKLESGRVEWEVERLDLRPLLSATAESIGQLFRDKGTVFVLELPEDQQPVWVEIDRDRLKQVVINLLSNAVKFVPPVAGLIRMTLTHDAGYAQVAVKDNGPGIPEAYQSIIFERFRQGGNTMTDKPQGTGLGLPISREIVEHFGGKLWVESVPQDGAENSGEFAAGSTFIFTLPLARDGDVAL</sequence>
<dbReference type="PANTHER" id="PTHR43711:SF30">
    <property type="entry name" value="HISTIDINE KINASE"/>
    <property type="match status" value="1"/>
</dbReference>
<dbReference type="PANTHER" id="PTHR43711">
    <property type="entry name" value="TWO-COMPONENT HISTIDINE KINASE"/>
    <property type="match status" value="1"/>
</dbReference>
<dbReference type="SMART" id="SM00388">
    <property type="entry name" value="HisKA"/>
    <property type="match status" value="1"/>
</dbReference>
<dbReference type="CDD" id="cd00082">
    <property type="entry name" value="HisKA"/>
    <property type="match status" value="1"/>
</dbReference>
<keyword evidence="13" id="KW-1185">Reference proteome</keyword>
<organism evidence="12 13">
    <name type="scientific">Fluviibacter phosphoraccumulans</name>
    <dbReference type="NCBI Taxonomy" id="1751046"/>
    <lineage>
        <taxon>Bacteria</taxon>
        <taxon>Pseudomonadati</taxon>
        <taxon>Pseudomonadota</taxon>
        <taxon>Betaproteobacteria</taxon>
        <taxon>Rhodocyclales</taxon>
        <taxon>Fluviibacteraceae</taxon>
        <taxon>Fluviibacter</taxon>
    </lineage>
</organism>
<evidence type="ECO:0000256" key="6">
    <source>
        <dbReference type="ARBA" id="ARBA00022679"/>
    </source>
</evidence>
<evidence type="ECO:0000256" key="8">
    <source>
        <dbReference type="ARBA" id="ARBA00022777"/>
    </source>
</evidence>
<keyword evidence="5" id="KW-0597">Phosphoprotein</keyword>
<dbReference type="Gene3D" id="1.10.287.130">
    <property type="match status" value="1"/>
</dbReference>
<dbReference type="InterPro" id="IPR005467">
    <property type="entry name" value="His_kinase_dom"/>
</dbReference>
<name>A0A679I4B1_9RHOO</name>
<comment type="subcellular location">
    <subcellularLocation>
        <location evidence="2">Membrane</location>
        <topology evidence="2">Multi-pass membrane protein</topology>
    </subcellularLocation>
</comment>
<keyword evidence="11" id="KW-0472">Membrane</keyword>
<keyword evidence="9" id="KW-1133">Transmembrane helix</keyword>
<protein>
    <recommendedName>
        <fullName evidence="4">histidine kinase</fullName>
        <ecNumber evidence="4">2.7.13.3</ecNumber>
    </recommendedName>
</protein>
<dbReference type="InterPro" id="IPR003594">
    <property type="entry name" value="HATPase_dom"/>
</dbReference>
<keyword evidence="10" id="KW-0902">Two-component regulatory system</keyword>
<proteinExistence type="inferred from homology"/>
<evidence type="ECO:0000256" key="4">
    <source>
        <dbReference type="ARBA" id="ARBA00012438"/>
    </source>
</evidence>
<evidence type="ECO:0000256" key="3">
    <source>
        <dbReference type="ARBA" id="ARBA00006434"/>
    </source>
</evidence>
<dbReference type="Proteomes" id="UP000463961">
    <property type="component" value="Chromosome"/>
</dbReference>
<dbReference type="SUPFAM" id="SSF55874">
    <property type="entry name" value="ATPase domain of HSP90 chaperone/DNA topoisomerase II/histidine kinase"/>
    <property type="match status" value="1"/>
</dbReference>
<evidence type="ECO:0000256" key="2">
    <source>
        <dbReference type="ARBA" id="ARBA00004141"/>
    </source>
</evidence>
<dbReference type="SMART" id="SM00387">
    <property type="entry name" value="HATPase_c"/>
    <property type="match status" value="1"/>
</dbReference>